<evidence type="ECO:0000256" key="1">
    <source>
        <dbReference type="SAM" id="MobiDB-lite"/>
    </source>
</evidence>
<dbReference type="Proteomes" id="UP000027170">
    <property type="component" value="Unassembled WGS sequence"/>
</dbReference>
<feature type="compositionally biased region" description="Basic and acidic residues" evidence="1">
    <location>
        <begin position="20"/>
        <end position="43"/>
    </location>
</feature>
<accession>A0A836MMP7</accession>
<keyword evidence="3" id="KW-1185">Reference proteome</keyword>
<dbReference type="EMBL" id="JFZV01000050">
    <property type="protein sequence ID" value="KDN13713.1"/>
    <property type="molecule type" value="Genomic_DNA"/>
</dbReference>
<evidence type="ECO:0000313" key="2">
    <source>
        <dbReference type="EMBL" id="KDN13713.1"/>
    </source>
</evidence>
<proteinExistence type="predicted"/>
<organism evidence="2 3">
    <name type="scientific">Snodgrassella communis</name>
    <dbReference type="NCBI Taxonomy" id="2946699"/>
    <lineage>
        <taxon>Bacteria</taxon>
        <taxon>Pseudomonadati</taxon>
        <taxon>Pseudomonadota</taxon>
        <taxon>Betaproteobacteria</taxon>
        <taxon>Neisseriales</taxon>
        <taxon>Neisseriaceae</taxon>
        <taxon>Snodgrassella</taxon>
    </lineage>
</organism>
<sequence>MTLSALDRWIGQSSKSGSFKTKDNRTPEENELIASRKELKQLN</sequence>
<dbReference type="AlphaFoldDB" id="A0A836MMP7"/>
<protein>
    <submittedName>
        <fullName evidence="2">Mobile element protein</fullName>
    </submittedName>
</protein>
<feature type="region of interest" description="Disordered" evidence="1">
    <location>
        <begin position="1"/>
        <end position="43"/>
    </location>
</feature>
<gene>
    <name evidence="2" type="ORF">SALWKB29_2253</name>
</gene>
<evidence type="ECO:0000313" key="3">
    <source>
        <dbReference type="Proteomes" id="UP000027170"/>
    </source>
</evidence>
<comment type="caution">
    <text evidence="2">The sequence shown here is derived from an EMBL/GenBank/DDBJ whole genome shotgun (WGS) entry which is preliminary data.</text>
</comment>
<reference evidence="2 3" key="1">
    <citation type="submission" date="2014-03" db="EMBL/GenBank/DDBJ databases">
        <title>The genomes of two eusocial bee gut symbionts.</title>
        <authorList>
            <person name="Kwong W.K."/>
            <person name="Engel P."/>
            <person name="Koch H."/>
            <person name="Moran N.A."/>
        </authorList>
    </citation>
    <scope>NUCLEOTIDE SEQUENCE [LARGE SCALE GENOMIC DNA]</scope>
    <source>
        <strain evidence="3">wkB29</strain>
    </source>
</reference>
<name>A0A836MMP7_9NEIS</name>